<sequence length="499" mass="53503">MITFLILLAAIAILVWGFIRVRPYGKLGILAWLQSVVLMAPWLFFFGLFAAGIYINLAGVLLLVLISAGLYIYLGRRLRRLGSDELAAKRASSFAAIADDDEAVASTGPQADSSTPEATTASNESTFTAIPAAELSQIEGIFGIDTFFRTETIPYQEGAIFKGNLRGEPEATATKLAELLSERLSDRYRLFLLEGPEDRPVVIVLPSSTEPQPTTTAQKVLCVALAVATLATSLETSGILLGFDFFQEVNRWAEVLPLALGILAILVVHELGHFFQAQRYQVKTSPPFFLPAWQIGSFGALTRFESLLPNRTVLFDIALAGPAVGGLLSLAMLLLGLGLSHPGSLFQIPAGFFQGSILVGALARVMLGTAVQQSLVDVHPLVLLGWLGLVINAINLMPAGQLDGGRVVQAVYGRKVAGRMTIVTLVVLALVSFVNPLALYWAVLILFLQRNLERPCLNDLSEPDDARAALGLLALFLMLATLLPLSPGLAGRLGIGAML</sequence>
<evidence type="ECO:0000256" key="6">
    <source>
        <dbReference type="ARBA" id="ARBA00022801"/>
    </source>
</evidence>
<proteinExistence type="inferred from homology"/>
<dbReference type="Proteomes" id="UP001600165">
    <property type="component" value="Unassembled WGS sequence"/>
</dbReference>
<keyword evidence="7" id="KW-0809">Transit peptide</keyword>
<keyword evidence="5 10" id="KW-0812">Transmembrane</keyword>
<feature type="transmembrane region" description="Helical" evidence="10">
    <location>
        <begin position="313"/>
        <end position="339"/>
    </location>
</feature>
<reference evidence="12 13" key="1">
    <citation type="submission" date="2024-10" db="EMBL/GenBank/DDBJ databases">
        <authorList>
            <person name="Ratan Roy A."/>
            <person name="Morales Sandoval P.H."/>
            <person name="De Los Santos Villalobos S."/>
            <person name="Chakraborty S."/>
            <person name="Mukherjee J."/>
        </authorList>
    </citation>
    <scope>NUCLEOTIDE SEQUENCE [LARGE SCALE GENOMIC DNA]</scope>
    <source>
        <strain evidence="12 13">S1</strain>
    </source>
</reference>
<comment type="cofactor">
    <cofactor evidence="1">
        <name>Zn(2+)</name>
        <dbReference type="ChEBI" id="CHEBI:29105"/>
    </cofactor>
</comment>
<dbReference type="GO" id="GO:0008233">
    <property type="term" value="F:peptidase activity"/>
    <property type="evidence" value="ECO:0007669"/>
    <property type="project" value="UniProtKB-KW"/>
</dbReference>
<organism evidence="12 13">
    <name type="scientific">Almyronema epifaneia S1</name>
    <dbReference type="NCBI Taxonomy" id="2991925"/>
    <lineage>
        <taxon>Bacteria</taxon>
        <taxon>Bacillati</taxon>
        <taxon>Cyanobacteriota</taxon>
        <taxon>Cyanophyceae</taxon>
        <taxon>Nodosilineales</taxon>
        <taxon>Nodosilineaceae</taxon>
        <taxon>Almyronema</taxon>
        <taxon>Almyronema epifaneia</taxon>
    </lineage>
</organism>
<dbReference type="GO" id="GO:0006508">
    <property type="term" value="P:proteolysis"/>
    <property type="evidence" value="ECO:0007669"/>
    <property type="project" value="UniProtKB-KW"/>
</dbReference>
<keyword evidence="9 10" id="KW-0472">Membrane</keyword>
<keyword evidence="4 12" id="KW-0645">Protease</keyword>
<evidence type="ECO:0000256" key="10">
    <source>
        <dbReference type="SAM" id="Phobius"/>
    </source>
</evidence>
<keyword evidence="8 10" id="KW-1133">Transmembrane helix</keyword>
<dbReference type="PANTHER" id="PTHR31412">
    <property type="entry name" value="ZINC METALLOPROTEASE EGY1"/>
    <property type="match status" value="1"/>
</dbReference>
<evidence type="ECO:0000256" key="7">
    <source>
        <dbReference type="ARBA" id="ARBA00022946"/>
    </source>
</evidence>
<feature type="transmembrane region" description="Helical" evidence="10">
    <location>
        <begin position="469"/>
        <end position="490"/>
    </location>
</feature>
<dbReference type="RefSeq" id="WP_377965281.1">
    <property type="nucleotide sequence ID" value="NZ_JBHZOL010000075.1"/>
</dbReference>
<feature type="transmembrane region" description="Helical" evidence="10">
    <location>
        <begin position="220"/>
        <end position="243"/>
    </location>
</feature>
<dbReference type="Pfam" id="PF02163">
    <property type="entry name" value="Peptidase_M50"/>
    <property type="match status" value="1"/>
</dbReference>
<dbReference type="InterPro" id="IPR008915">
    <property type="entry name" value="Peptidase_M50"/>
</dbReference>
<keyword evidence="13" id="KW-1185">Reference proteome</keyword>
<keyword evidence="6" id="KW-0378">Hydrolase</keyword>
<dbReference type="PANTHER" id="PTHR31412:SF0">
    <property type="entry name" value="ZINC METALLOPROTEASE EGY1, CHLOROPLASTIC-RELATED"/>
    <property type="match status" value="1"/>
</dbReference>
<feature type="transmembrane region" description="Helical" evidence="10">
    <location>
        <begin position="420"/>
        <end position="448"/>
    </location>
</feature>
<accession>A0ABW6IGM6</accession>
<evidence type="ECO:0000313" key="13">
    <source>
        <dbReference type="Proteomes" id="UP001600165"/>
    </source>
</evidence>
<evidence type="ECO:0000256" key="9">
    <source>
        <dbReference type="ARBA" id="ARBA00023136"/>
    </source>
</evidence>
<evidence type="ECO:0000259" key="11">
    <source>
        <dbReference type="Pfam" id="PF02163"/>
    </source>
</evidence>
<evidence type="ECO:0000256" key="3">
    <source>
        <dbReference type="ARBA" id="ARBA00007931"/>
    </source>
</evidence>
<comment type="caution">
    <text evidence="12">The sequence shown here is derived from an EMBL/GenBank/DDBJ whole genome shotgun (WGS) entry which is preliminary data.</text>
</comment>
<evidence type="ECO:0000256" key="2">
    <source>
        <dbReference type="ARBA" id="ARBA00004141"/>
    </source>
</evidence>
<feature type="transmembrane region" description="Helical" evidence="10">
    <location>
        <begin position="41"/>
        <end position="74"/>
    </location>
</feature>
<feature type="transmembrane region" description="Helical" evidence="10">
    <location>
        <begin position="255"/>
        <end position="275"/>
    </location>
</feature>
<evidence type="ECO:0000256" key="1">
    <source>
        <dbReference type="ARBA" id="ARBA00001947"/>
    </source>
</evidence>
<feature type="transmembrane region" description="Helical" evidence="10">
    <location>
        <begin position="379"/>
        <end position="400"/>
    </location>
</feature>
<comment type="similarity">
    <text evidence="3">Belongs to the peptidase M50B family.</text>
</comment>
<dbReference type="CDD" id="cd06160">
    <property type="entry name" value="S2P-M50_like_2"/>
    <property type="match status" value="1"/>
</dbReference>
<dbReference type="InterPro" id="IPR044838">
    <property type="entry name" value="EGY1-like"/>
</dbReference>
<comment type="subcellular location">
    <subcellularLocation>
        <location evidence="2">Membrane</location>
        <topology evidence="2">Multi-pass membrane protein</topology>
    </subcellularLocation>
</comment>
<protein>
    <submittedName>
        <fullName evidence="12">Site-2 protease family protein</fullName>
    </submittedName>
</protein>
<feature type="domain" description="Peptidase M50" evidence="11">
    <location>
        <begin position="258"/>
        <end position="418"/>
    </location>
</feature>
<evidence type="ECO:0000256" key="4">
    <source>
        <dbReference type="ARBA" id="ARBA00022670"/>
    </source>
</evidence>
<evidence type="ECO:0000256" key="8">
    <source>
        <dbReference type="ARBA" id="ARBA00022989"/>
    </source>
</evidence>
<evidence type="ECO:0000313" key="12">
    <source>
        <dbReference type="EMBL" id="MFE4106992.1"/>
    </source>
</evidence>
<feature type="transmembrane region" description="Helical" evidence="10">
    <location>
        <begin position="345"/>
        <end position="367"/>
    </location>
</feature>
<dbReference type="EMBL" id="JBHZOL010000075">
    <property type="protein sequence ID" value="MFE4106992.1"/>
    <property type="molecule type" value="Genomic_DNA"/>
</dbReference>
<evidence type="ECO:0000256" key="5">
    <source>
        <dbReference type="ARBA" id="ARBA00022692"/>
    </source>
</evidence>
<gene>
    <name evidence="12" type="ORF">ACFVKH_11925</name>
</gene>
<name>A0ABW6IGM6_9CYAN</name>